<dbReference type="PANTHER" id="PTHR38389:SF1">
    <property type="entry name" value="DNA-DIRECTED RNA POLYMERASE SUBUNIT BETA"/>
    <property type="match status" value="1"/>
</dbReference>
<feature type="transmembrane region" description="Helical" evidence="1">
    <location>
        <begin position="87"/>
        <end position="104"/>
    </location>
</feature>
<gene>
    <name evidence="3" type="ORF">KC19_10G001500</name>
</gene>
<dbReference type="EMBL" id="CM026431">
    <property type="protein sequence ID" value="KAG0558055.1"/>
    <property type="molecule type" value="Genomic_DNA"/>
</dbReference>
<evidence type="ECO:0000313" key="4">
    <source>
        <dbReference type="Proteomes" id="UP000822688"/>
    </source>
</evidence>
<feature type="domain" description="DUF7887" evidence="2">
    <location>
        <begin position="49"/>
        <end position="104"/>
    </location>
</feature>
<feature type="transmembrane region" description="Helical" evidence="1">
    <location>
        <begin position="49"/>
        <end position="67"/>
    </location>
</feature>
<keyword evidence="1" id="KW-1133">Transmembrane helix</keyword>
<keyword evidence="1" id="KW-0812">Transmembrane</keyword>
<dbReference type="Proteomes" id="UP000822688">
    <property type="component" value="Chromosome 10"/>
</dbReference>
<sequence>AIGRELGFGRKVDLGFEHGRSGLLVKSQENDKVGPQVDDNKPFYAALEFWIQVAVVILTLGFVDAGYSGDWSRIGALSRETEAQLRTAAYVIVPLSAALVWVVGNRKRLS</sequence>
<keyword evidence="4" id="KW-1185">Reference proteome</keyword>
<evidence type="ECO:0000256" key="1">
    <source>
        <dbReference type="SAM" id="Phobius"/>
    </source>
</evidence>
<dbReference type="PANTHER" id="PTHR38389">
    <property type="entry name" value="DNA-DIRECTED RNA POLYMERASE SUBUNIT BETA"/>
    <property type="match status" value="1"/>
</dbReference>
<dbReference type="Pfam" id="PF25397">
    <property type="entry name" value="DUF7887"/>
    <property type="match status" value="1"/>
</dbReference>
<protein>
    <recommendedName>
        <fullName evidence="2">DUF7887 domain-containing protein</fullName>
    </recommendedName>
</protein>
<evidence type="ECO:0000259" key="2">
    <source>
        <dbReference type="Pfam" id="PF25397"/>
    </source>
</evidence>
<organism evidence="3 4">
    <name type="scientific">Ceratodon purpureus</name>
    <name type="common">Fire moss</name>
    <name type="synonym">Dicranum purpureum</name>
    <dbReference type="NCBI Taxonomy" id="3225"/>
    <lineage>
        <taxon>Eukaryota</taxon>
        <taxon>Viridiplantae</taxon>
        <taxon>Streptophyta</taxon>
        <taxon>Embryophyta</taxon>
        <taxon>Bryophyta</taxon>
        <taxon>Bryophytina</taxon>
        <taxon>Bryopsida</taxon>
        <taxon>Dicranidae</taxon>
        <taxon>Pseudoditrichales</taxon>
        <taxon>Ditrichaceae</taxon>
        <taxon>Ceratodon</taxon>
    </lineage>
</organism>
<evidence type="ECO:0000313" key="3">
    <source>
        <dbReference type="EMBL" id="KAG0558055.1"/>
    </source>
</evidence>
<feature type="non-terminal residue" evidence="3">
    <location>
        <position position="1"/>
    </location>
</feature>
<dbReference type="InterPro" id="IPR057209">
    <property type="entry name" value="DUF7887"/>
</dbReference>
<keyword evidence="1" id="KW-0472">Membrane</keyword>
<dbReference type="AlphaFoldDB" id="A0A8T0GHH9"/>
<proteinExistence type="predicted"/>
<name>A0A8T0GHH9_CERPU</name>
<accession>A0A8T0GHH9</accession>
<reference evidence="3" key="1">
    <citation type="submission" date="2020-06" db="EMBL/GenBank/DDBJ databases">
        <title>WGS assembly of Ceratodon purpureus strain R40.</title>
        <authorList>
            <person name="Carey S.B."/>
            <person name="Jenkins J."/>
            <person name="Shu S."/>
            <person name="Lovell J.T."/>
            <person name="Sreedasyam A."/>
            <person name="Maumus F."/>
            <person name="Tiley G.P."/>
            <person name="Fernandez-Pozo N."/>
            <person name="Barry K."/>
            <person name="Chen C."/>
            <person name="Wang M."/>
            <person name="Lipzen A."/>
            <person name="Daum C."/>
            <person name="Saski C.A."/>
            <person name="Payton A.C."/>
            <person name="Mcbreen J.C."/>
            <person name="Conrad R.E."/>
            <person name="Kollar L.M."/>
            <person name="Olsson S."/>
            <person name="Huttunen S."/>
            <person name="Landis J.B."/>
            <person name="Wickett N.J."/>
            <person name="Johnson M.G."/>
            <person name="Rensing S.A."/>
            <person name="Grimwood J."/>
            <person name="Schmutz J."/>
            <person name="Mcdaniel S.F."/>
        </authorList>
    </citation>
    <scope>NUCLEOTIDE SEQUENCE</scope>
    <source>
        <strain evidence="3">R40</strain>
    </source>
</reference>
<comment type="caution">
    <text evidence="3">The sequence shown here is derived from an EMBL/GenBank/DDBJ whole genome shotgun (WGS) entry which is preliminary data.</text>
</comment>